<keyword evidence="2" id="KW-0812">Transmembrane</keyword>
<keyword evidence="2" id="KW-0472">Membrane</keyword>
<feature type="transmembrane region" description="Helical" evidence="2">
    <location>
        <begin position="38"/>
        <end position="54"/>
    </location>
</feature>
<evidence type="ECO:0000256" key="2">
    <source>
        <dbReference type="SAM" id="Phobius"/>
    </source>
</evidence>
<feature type="region of interest" description="Disordered" evidence="1">
    <location>
        <begin position="1"/>
        <end position="31"/>
    </location>
</feature>
<proteinExistence type="predicted"/>
<evidence type="ECO:0000313" key="3">
    <source>
        <dbReference type="EMBL" id="RJG15481.1"/>
    </source>
</evidence>
<keyword evidence="4" id="KW-1185">Reference proteome</keyword>
<evidence type="ECO:0000256" key="1">
    <source>
        <dbReference type="SAM" id="MobiDB-lite"/>
    </source>
</evidence>
<reference evidence="3 4" key="1">
    <citation type="submission" date="2018-09" db="EMBL/GenBank/DDBJ databases">
        <authorList>
            <person name="Zhu H."/>
        </authorList>
    </citation>
    <scope>NUCLEOTIDE SEQUENCE [LARGE SCALE GENOMIC DNA]</scope>
    <source>
        <strain evidence="3 4">K1S02-61</strain>
    </source>
</reference>
<evidence type="ECO:0000313" key="4">
    <source>
        <dbReference type="Proteomes" id="UP000284006"/>
    </source>
</evidence>
<accession>A0A418XSD8</accession>
<organism evidence="3 4">
    <name type="scientific">Massilia cavernae</name>
    <dbReference type="NCBI Taxonomy" id="2320864"/>
    <lineage>
        <taxon>Bacteria</taxon>
        <taxon>Pseudomonadati</taxon>
        <taxon>Pseudomonadota</taxon>
        <taxon>Betaproteobacteria</taxon>
        <taxon>Burkholderiales</taxon>
        <taxon>Oxalobacteraceae</taxon>
        <taxon>Telluria group</taxon>
        <taxon>Massilia</taxon>
    </lineage>
</organism>
<comment type="caution">
    <text evidence="3">The sequence shown here is derived from an EMBL/GenBank/DDBJ whole genome shotgun (WGS) entry which is preliminary data.</text>
</comment>
<feature type="compositionally biased region" description="Low complexity" evidence="1">
    <location>
        <begin position="1"/>
        <end position="30"/>
    </location>
</feature>
<keyword evidence="2" id="KW-1133">Transmembrane helix</keyword>
<name>A0A418XSD8_9BURK</name>
<dbReference type="EMBL" id="QYUP01000117">
    <property type="protein sequence ID" value="RJG15481.1"/>
    <property type="molecule type" value="Genomic_DNA"/>
</dbReference>
<gene>
    <name evidence="3" type="ORF">D3872_13280</name>
</gene>
<dbReference type="AlphaFoldDB" id="A0A418XSD8"/>
<dbReference type="Proteomes" id="UP000284006">
    <property type="component" value="Unassembled WGS sequence"/>
</dbReference>
<protein>
    <submittedName>
        <fullName evidence="3">Uncharacterized protein</fullName>
    </submittedName>
</protein>
<sequence>MAASSQAVPPQAAAAAPPGRSAPPAGGSARPARRPVRLRWWLGLLAIVFGAWFLDRPRKIEARVDRAIALGAECKLGEAQGELIALRGGGATAEQLQRLQQSLNESSVECERKEQRAKAWRTTVDAVGSALGKDSIAWARERLQSFVRKWGEDGETRRVDAEIAAARDRQKAEAAQVDKERSDCMAKGGTWIGNSCWSGVD</sequence>